<keyword evidence="3" id="KW-0804">Transcription</keyword>
<keyword evidence="7" id="KW-1185">Reference proteome</keyword>
<dbReference type="Pfam" id="PF01614">
    <property type="entry name" value="IclR_C"/>
    <property type="match status" value="1"/>
</dbReference>
<name>A0A1H0LHT3_9ACTN</name>
<accession>A0A1H0LHT3</accession>
<dbReference type="SUPFAM" id="SSF55781">
    <property type="entry name" value="GAF domain-like"/>
    <property type="match status" value="1"/>
</dbReference>
<dbReference type="SUPFAM" id="SSF46785">
    <property type="entry name" value="Winged helix' DNA-binding domain"/>
    <property type="match status" value="1"/>
</dbReference>
<dbReference type="SMART" id="SM00346">
    <property type="entry name" value="HTH_ICLR"/>
    <property type="match status" value="1"/>
</dbReference>
<dbReference type="OrthoDB" id="60629at2"/>
<dbReference type="PROSITE" id="PS51077">
    <property type="entry name" value="HTH_ICLR"/>
    <property type="match status" value="1"/>
</dbReference>
<evidence type="ECO:0000259" key="4">
    <source>
        <dbReference type="PROSITE" id="PS51077"/>
    </source>
</evidence>
<organism evidence="6 7">
    <name type="scientific">Nakamurella panacisegetis</name>
    <dbReference type="NCBI Taxonomy" id="1090615"/>
    <lineage>
        <taxon>Bacteria</taxon>
        <taxon>Bacillati</taxon>
        <taxon>Actinomycetota</taxon>
        <taxon>Actinomycetes</taxon>
        <taxon>Nakamurellales</taxon>
        <taxon>Nakamurellaceae</taxon>
        <taxon>Nakamurella</taxon>
    </lineage>
</organism>
<dbReference type="Gene3D" id="1.10.10.10">
    <property type="entry name" value="Winged helix-like DNA-binding domain superfamily/Winged helix DNA-binding domain"/>
    <property type="match status" value="1"/>
</dbReference>
<dbReference type="InterPro" id="IPR029016">
    <property type="entry name" value="GAF-like_dom_sf"/>
</dbReference>
<proteinExistence type="predicted"/>
<dbReference type="Pfam" id="PF09339">
    <property type="entry name" value="HTH_IclR"/>
    <property type="match status" value="1"/>
</dbReference>
<dbReference type="InterPro" id="IPR005471">
    <property type="entry name" value="Tscrpt_reg_IclR_N"/>
</dbReference>
<feature type="domain" description="IclR-ED" evidence="5">
    <location>
        <begin position="81"/>
        <end position="264"/>
    </location>
</feature>
<dbReference type="PROSITE" id="PS51078">
    <property type="entry name" value="ICLR_ED"/>
    <property type="match status" value="1"/>
</dbReference>
<dbReference type="PANTHER" id="PTHR30136">
    <property type="entry name" value="HELIX-TURN-HELIX TRANSCRIPTIONAL REGULATOR, ICLR FAMILY"/>
    <property type="match status" value="1"/>
</dbReference>
<dbReference type="InterPro" id="IPR014757">
    <property type="entry name" value="Tscrpt_reg_IclR_C"/>
</dbReference>
<dbReference type="AlphaFoldDB" id="A0A1H0LHT3"/>
<dbReference type="Proteomes" id="UP000198741">
    <property type="component" value="Chromosome I"/>
</dbReference>
<evidence type="ECO:0000256" key="2">
    <source>
        <dbReference type="ARBA" id="ARBA00023125"/>
    </source>
</evidence>
<dbReference type="RefSeq" id="WP_090475553.1">
    <property type="nucleotide sequence ID" value="NZ_LT629710.1"/>
</dbReference>
<dbReference type="GO" id="GO:0003677">
    <property type="term" value="F:DNA binding"/>
    <property type="evidence" value="ECO:0007669"/>
    <property type="project" value="UniProtKB-KW"/>
</dbReference>
<dbReference type="Gene3D" id="3.30.450.40">
    <property type="match status" value="1"/>
</dbReference>
<protein>
    <submittedName>
        <fullName evidence="6">Transcriptional regulator, IclR family</fullName>
    </submittedName>
</protein>
<evidence type="ECO:0000313" key="7">
    <source>
        <dbReference type="Proteomes" id="UP000198741"/>
    </source>
</evidence>
<evidence type="ECO:0000256" key="1">
    <source>
        <dbReference type="ARBA" id="ARBA00023015"/>
    </source>
</evidence>
<evidence type="ECO:0000259" key="5">
    <source>
        <dbReference type="PROSITE" id="PS51078"/>
    </source>
</evidence>
<evidence type="ECO:0000313" key="6">
    <source>
        <dbReference type="EMBL" id="SDO67663.1"/>
    </source>
</evidence>
<dbReference type="GO" id="GO:0003700">
    <property type="term" value="F:DNA-binding transcription factor activity"/>
    <property type="evidence" value="ECO:0007669"/>
    <property type="project" value="TreeGrafter"/>
</dbReference>
<keyword evidence="1" id="KW-0805">Transcription regulation</keyword>
<dbReference type="InterPro" id="IPR036390">
    <property type="entry name" value="WH_DNA-bd_sf"/>
</dbReference>
<reference evidence="6 7" key="1">
    <citation type="submission" date="2016-10" db="EMBL/GenBank/DDBJ databases">
        <authorList>
            <person name="de Groot N.N."/>
        </authorList>
    </citation>
    <scope>NUCLEOTIDE SEQUENCE [LARGE SCALE GENOMIC DNA]</scope>
    <source>
        <strain evidence="7">P4-7,KCTC 19426,CECT 7604</strain>
    </source>
</reference>
<dbReference type="InterPro" id="IPR050707">
    <property type="entry name" value="HTH_MetabolicPath_Reg"/>
</dbReference>
<dbReference type="InterPro" id="IPR036388">
    <property type="entry name" value="WH-like_DNA-bd_sf"/>
</dbReference>
<dbReference type="STRING" id="1090615.SAMN04515671_1670"/>
<dbReference type="GO" id="GO:0045892">
    <property type="term" value="P:negative regulation of DNA-templated transcription"/>
    <property type="evidence" value="ECO:0007669"/>
    <property type="project" value="TreeGrafter"/>
</dbReference>
<gene>
    <name evidence="6" type="ORF">SAMN04515671_1670</name>
</gene>
<dbReference type="PANTHER" id="PTHR30136:SF24">
    <property type="entry name" value="HTH-TYPE TRANSCRIPTIONAL REPRESSOR ALLR"/>
    <property type="match status" value="1"/>
</dbReference>
<dbReference type="EMBL" id="LT629710">
    <property type="protein sequence ID" value="SDO67663.1"/>
    <property type="molecule type" value="Genomic_DNA"/>
</dbReference>
<sequence>MGSARPPADDEPASSVGAVKSADRLMTLFEHLAQVGEATFSSITADLKIPNSSAYQLLRTAHRRGFVEFDEHTRTYRLGLRIWEVAQSFAGNLDLPGTAQPLMTALSEETGETVQLARLDGLENVYLAIAESSQAMKLVSTVGARLPAHTTGVGKVLLSGLADEDLAERFAGVKLERFTRNTLTSLPELLTEVHRIQKQGYGEDNEEYVVGCRCIAMPVRGGDGRPLAAMSVSIPTPRFNRTVARDVRSALNRTVVELERRLGSGLG</sequence>
<keyword evidence="2" id="KW-0238">DNA-binding</keyword>
<evidence type="ECO:0000256" key="3">
    <source>
        <dbReference type="ARBA" id="ARBA00023163"/>
    </source>
</evidence>
<feature type="domain" description="HTH iclR-type" evidence="4">
    <location>
        <begin position="19"/>
        <end position="80"/>
    </location>
</feature>